<keyword evidence="2" id="KW-1185">Reference proteome</keyword>
<protein>
    <submittedName>
        <fullName evidence="1">Protein transport protein</fullName>
    </submittedName>
</protein>
<dbReference type="AlphaFoldDB" id="A0A2R6QHL0"/>
<dbReference type="OrthoDB" id="10613650at2759"/>
<reference evidence="1 2" key="1">
    <citation type="submission" date="2017-07" db="EMBL/GenBank/DDBJ databases">
        <title>An improved, manually edited Actinidia chinensis var. chinensis (kiwifruit) genome highlights the challenges associated with draft genomes and gene prediction in plants.</title>
        <authorList>
            <person name="Pilkington S."/>
            <person name="Crowhurst R."/>
            <person name="Hilario E."/>
            <person name="Nardozza S."/>
            <person name="Fraser L."/>
            <person name="Peng Y."/>
            <person name="Gunaseelan K."/>
            <person name="Simpson R."/>
            <person name="Tahir J."/>
            <person name="Deroles S."/>
            <person name="Templeton K."/>
            <person name="Luo Z."/>
            <person name="Davy M."/>
            <person name="Cheng C."/>
            <person name="Mcneilage M."/>
            <person name="Scaglione D."/>
            <person name="Liu Y."/>
            <person name="Zhang Q."/>
            <person name="Datson P."/>
            <person name="De Silva N."/>
            <person name="Gardiner S."/>
            <person name="Bassett H."/>
            <person name="Chagne D."/>
            <person name="Mccallum J."/>
            <person name="Dzierzon H."/>
            <person name="Deng C."/>
            <person name="Wang Y.-Y."/>
            <person name="Barron N."/>
            <person name="Manako K."/>
            <person name="Bowen J."/>
            <person name="Foster T."/>
            <person name="Erridge Z."/>
            <person name="Tiffin H."/>
            <person name="Waite C."/>
            <person name="Davies K."/>
            <person name="Grierson E."/>
            <person name="Laing W."/>
            <person name="Kirk R."/>
            <person name="Chen X."/>
            <person name="Wood M."/>
            <person name="Montefiori M."/>
            <person name="Brummell D."/>
            <person name="Schwinn K."/>
            <person name="Catanach A."/>
            <person name="Fullerton C."/>
            <person name="Li D."/>
            <person name="Meiyalaghan S."/>
            <person name="Nieuwenhuizen N."/>
            <person name="Read N."/>
            <person name="Prakash R."/>
            <person name="Hunter D."/>
            <person name="Zhang H."/>
            <person name="Mckenzie M."/>
            <person name="Knabel M."/>
            <person name="Harris A."/>
            <person name="Allan A."/>
            <person name="Chen A."/>
            <person name="Janssen B."/>
            <person name="Plunkett B."/>
            <person name="Dwamena C."/>
            <person name="Voogd C."/>
            <person name="Leif D."/>
            <person name="Lafferty D."/>
            <person name="Souleyre E."/>
            <person name="Varkonyi-Gasic E."/>
            <person name="Gambi F."/>
            <person name="Hanley J."/>
            <person name="Yao J.-L."/>
            <person name="Cheung J."/>
            <person name="David K."/>
            <person name="Warren B."/>
            <person name="Marsh K."/>
            <person name="Snowden K."/>
            <person name="Lin-Wang K."/>
            <person name="Brian L."/>
            <person name="Martinez-Sanchez M."/>
            <person name="Wang M."/>
            <person name="Ileperuma N."/>
            <person name="Macnee N."/>
            <person name="Campin R."/>
            <person name="Mcatee P."/>
            <person name="Drummond R."/>
            <person name="Espley R."/>
            <person name="Ireland H."/>
            <person name="Wu R."/>
            <person name="Atkinson R."/>
            <person name="Karunairetnam S."/>
            <person name="Bulley S."/>
            <person name="Chunkath S."/>
            <person name="Hanley Z."/>
            <person name="Storey R."/>
            <person name="Thrimawithana A."/>
            <person name="Thomson S."/>
            <person name="David C."/>
            <person name="Testolin R."/>
        </authorList>
    </citation>
    <scope>NUCLEOTIDE SEQUENCE [LARGE SCALE GENOMIC DNA]</scope>
    <source>
        <strain evidence="2">cv. Red5</strain>
        <tissue evidence="1">Young leaf</tissue>
    </source>
</reference>
<proteinExistence type="predicted"/>
<evidence type="ECO:0000313" key="1">
    <source>
        <dbReference type="EMBL" id="PSS08109.1"/>
    </source>
</evidence>
<dbReference type="EMBL" id="NKQK01000016">
    <property type="protein sequence ID" value="PSS08109.1"/>
    <property type="molecule type" value="Genomic_DNA"/>
</dbReference>
<sequence>MFREYFLRGSQIMGLGKVPPSWHDYHFITRILHFQDNLVELLHVVFQSLSLFLVNVEESSRKGFANHLVRVSLERYEVFVRIQMVHRINFSFIDPKLSSQFELGGDPSSYYPFHERGLGLSDQGIYGNWRTCIDVDGVNIDVQISNLLGSGFIPSSGHLVIDATYFMLGQYSDDYETCHRQIIGNSEIIQPQGQVLQEEVIWSWVGICHGMSSVIQRATGTRSR</sequence>
<accession>A0A2R6QHL0</accession>
<comment type="caution">
    <text evidence="1">The sequence shown here is derived from an EMBL/GenBank/DDBJ whole genome shotgun (WGS) entry which is preliminary data.</text>
</comment>
<reference evidence="2" key="2">
    <citation type="journal article" date="2018" name="BMC Genomics">
        <title>A manually annotated Actinidia chinensis var. chinensis (kiwifruit) genome highlights the challenges associated with draft genomes and gene prediction in plants.</title>
        <authorList>
            <person name="Pilkington S.M."/>
            <person name="Crowhurst R."/>
            <person name="Hilario E."/>
            <person name="Nardozza S."/>
            <person name="Fraser L."/>
            <person name="Peng Y."/>
            <person name="Gunaseelan K."/>
            <person name="Simpson R."/>
            <person name="Tahir J."/>
            <person name="Deroles S.C."/>
            <person name="Templeton K."/>
            <person name="Luo Z."/>
            <person name="Davy M."/>
            <person name="Cheng C."/>
            <person name="McNeilage M."/>
            <person name="Scaglione D."/>
            <person name="Liu Y."/>
            <person name="Zhang Q."/>
            <person name="Datson P."/>
            <person name="De Silva N."/>
            <person name="Gardiner S.E."/>
            <person name="Bassett H."/>
            <person name="Chagne D."/>
            <person name="McCallum J."/>
            <person name="Dzierzon H."/>
            <person name="Deng C."/>
            <person name="Wang Y.Y."/>
            <person name="Barron L."/>
            <person name="Manako K."/>
            <person name="Bowen J."/>
            <person name="Foster T.M."/>
            <person name="Erridge Z.A."/>
            <person name="Tiffin H."/>
            <person name="Waite C.N."/>
            <person name="Davies K.M."/>
            <person name="Grierson E.P."/>
            <person name="Laing W.A."/>
            <person name="Kirk R."/>
            <person name="Chen X."/>
            <person name="Wood M."/>
            <person name="Montefiori M."/>
            <person name="Brummell D.A."/>
            <person name="Schwinn K.E."/>
            <person name="Catanach A."/>
            <person name="Fullerton C."/>
            <person name="Li D."/>
            <person name="Meiyalaghan S."/>
            <person name="Nieuwenhuizen N."/>
            <person name="Read N."/>
            <person name="Prakash R."/>
            <person name="Hunter D."/>
            <person name="Zhang H."/>
            <person name="McKenzie M."/>
            <person name="Knabel M."/>
            <person name="Harris A."/>
            <person name="Allan A.C."/>
            <person name="Gleave A."/>
            <person name="Chen A."/>
            <person name="Janssen B.J."/>
            <person name="Plunkett B."/>
            <person name="Ampomah-Dwamena C."/>
            <person name="Voogd C."/>
            <person name="Leif D."/>
            <person name="Lafferty D."/>
            <person name="Souleyre E.J.F."/>
            <person name="Varkonyi-Gasic E."/>
            <person name="Gambi F."/>
            <person name="Hanley J."/>
            <person name="Yao J.L."/>
            <person name="Cheung J."/>
            <person name="David K.M."/>
            <person name="Warren B."/>
            <person name="Marsh K."/>
            <person name="Snowden K.C."/>
            <person name="Lin-Wang K."/>
            <person name="Brian L."/>
            <person name="Martinez-Sanchez M."/>
            <person name="Wang M."/>
            <person name="Ileperuma N."/>
            <person name="Macnee N."/>
            <person name="Campin R."/>
            <person name="McAtee P."/>
            <person name="Drummond R.S.M."/>
            <person name="Espley R.V."/>
            <person name="Ireland H.S."/>
            <person name="Wu R."/>
            <person name="Atkinson R.G."/>
            <person name="Karunairetnam S."/>
            <person name="Bulley S."/>
            <person name="Chunkath S."/>
            <person name="Hanley Z."/>
            <person name="Storey R."/>
            <person name="Thrimawithana A.H."/>
            <person name="Thomson S."/>
            <person name="David C."/>
            <person name="Testolin R."/>
            <person name="Huang H."/>
            <person name="Hellens R.P."/>
            <person name="Schaffer R.J."/>
        </authorList>
    </citation>
    <scope>NUCLEOTIDE SEQUENCE [LARGE SCALE GENOMIC DNA]</scope>
    <source>
        <strain evidence="2">cv. Red5</strain>
    </source>
</reference>
<gene>
    <name evidence="1" type="ORF">CEY00_Acc18478</name>
</gene>
<name>A0A2R6QHL0_ACTCC</name>
<evidence type="ECO:0000313" key="2">
    <source>
        <dbReference type="Proteomes" id="UP000241394"/>
    </source>
</evidence>
<dbReference type="InParanoid" id="A0A2R6QHL0"/>
<dbReference type="Proteomes" id="UP000241394">
    <property type="component" value="Chromosome LG16"/>
</dbReference>
<organism evidence="1 2">
    <name type="scientific">Actinidia chinensis var. chinensis</name>
    <name type="common">Chinese soft-hair kiwi</name>
    <dbReference type="NCBI Taxonomy" id="1590841"/>
    <lineage>
        <taxon>Eukaryota</taxon>
        <taxon>Viridiplantae</taxon>
        <taxon>Streptophyta</taxon>
        <taxon>Embryophyta</taxon>
        <taxon>Tracheophyta</taxon>
        <taxon>Spermatophyta</taxon>
        <taxon>Magnoliopsida</taxon>
        <taxon>eudicotyledons</taxon>
        <taxon>Gunneridae</taxon>
        <taxon>Pentapetalae</taxon>
        <taxon>asterids</taxon>
        <taxon>Ericales</taxon>
        <taxon>Actinidiaceae</taxon>
        <taxon>Actinidia</taxon>
    </lineage>
</organism>
<dbReference type="Gramene" id="PSS08109">
    <property type="protein sequence ID" value="PSS08109"/>
    <property type="gene ID" value="CEY00_Acc18478"/>
</dbReference>